<feature type="transmembrane region" description="Helical" evidence="8">
    <location>
        <begin position="141"/>
        <end position="172"/>
    </location>
</feature>
<feature type="transmembrane region" description="Helical" evidence="8">
    <location>
        <begin position="459"/>
        <end position="479"/>
    </location>
</feature>
<feature type="transmembrane region" description="Helical" evidence="8">
    <location>
        <begin position="357"/>
        <end position="376"/>
    </location>
</feature>
<keyword evidence="5 8" id="KW-0812">Transmembrane</keyword>
<keyword evidence="7 8" id="KW-0472">Membrane</keyword>
<dbReference type="Proteomes" id="UP001058120">
    <property type="component" value="Chromosome"/>
</dbReference>
<evidence type="ECO:0000256" key="5">
    <source>
        <dbReference type="ARBA" id="ARBA00022692"/>
    </source>
</evidence>
<feature type="transmembrane region" description="Helical" evidence="8">
    <location>
        <begin position="201"/>
        <end position="225"/>
    </location>
</feature>
<feature type="transmembrane region" description="Helical" evidence="8">
    <location>
        <begin position="101"/>
        <end position="121"/>
    </location>
</feature>
<feature type="transmembrane region" description="Helical" evidence="8">
    <location>
        <begin position="273"/>
        <end position="293"/>
    </location>
</feature>
<feature type="transmembrane region" description="Helical" evidence="8">
    <location>
        <begin position="485"/>
        <end position="505"/>
    </location>
</feature>
<dbReference type="EMBL" id="CP065938">
    <property type="protein sequence ID" value="UWX05441.1"/>
    <property type="molecule type" value="Genomic_DNA"/>
</dbReference>
<dbReference type="Pfam" id="PF02028">
    <property type="entry name" value="BCCT"/>
    <property type="match status" value="1"/>
</dbReference>
<dbReference type="InterPro" id="IPR000060">
    <property type="entry name" value="BCCT_transptr"/>
</dbReference>
<evidence type="ECO:0000256" key="6">
    <source>
        <dbReference type="ARBA" id="ARBA00022989"/>
    </source>
</evidence>
<dbReference type="RefSeq" id="WP_334315018.1">
    <property type="nucleotide sequence ID" value="NZ_CP065938.1"/>
</dbReference>
<feature type="transmembrane region" description="Helical" evidence="8">
    <location>
        <begin position="418"/>
        <end position="439"/>
    </location>
</feature>
<dbReference type="PANTHER" id="PTHR30047">
    <property type="entry name" value="HIGH-AFFINITY CHOLINE TRANSPORT PROTEIN-RELATED"/>
    <property type="match status" value="1"/>
</dbReference>
<comment type="similarity">
    <text evidence="2">Belongs to the BCCT transporter (TC 2.A.15) family.</text>
</comment>
<sequence>MAKDDDFTCRPLDENDLCVEKSIALPVVLVLLLVSLPAIFFSAEMEAFLKGIVNPLNKALGSSFLWLVTIFVFMLIYFAISKYGDIKFGDPDEKPEFPLGSWAAMIFTSGVAGACMFWAIVEPSWYLVTPPMNAAPESVEAYNLSLSFLLLNWGPTAWSSYFICALPICYMFHIRRQPLLRVSAASEIVIGERKDKFLGRFLDCCFILGLMFCTTMTMCLSLPTVEATICKVTGFEPSLALQGKILLTTIAISAVSVYFGLKKGIKTVSDLNVLLAFALLIYVFLCGPTATLFDTFTNAVGRTANNFLTYILWTDPFTDQTVPQDWTMFYAMNWLGYGPFMGLFIARISRGRTVREIVGCGLFFAVLGGYCMHGVLGSYTLYLSHNNIIDVTGILVKQGGAALMAEVFDTLPFSTVVFIVYAMVSTIFLATSINSSCYIMAATATKRIGVNDDPNKYNLVMWALLQGLLAFGALTMGGLEVAKMLGKLAGIFICIPVILLAYAWIKMLKGDKLDEVTDCR</sequence>
<evidence type="ECO:0000256" key="8">
    <source>
        <dbReference type="SAM" id="Phobius"/>
    </source>
</evidence>
<gene>
    <name evidence="9" type="ORF">JBF11_08310</name>
</gene>
<evidence type="ECO:0000313" key="9">
    <source>
        <dbReference type="EMBL" id="UWX05441.1"/>
    </source>
</evidence>
<feature type="transmembrane region" description="Helical" evidence="8">
    <location>
        <begin position="63"/>
        <end position="80"/>
    </location>
</feature>
<evidence type="ECO:0000313" key="10">
    <source>
        <dbReference type="Proteomes" id="UP001058120"/>
    </source>
</evidence>
<evidence type="ECO:0000256" key="3">
    <source>
        <dbReference type="ARBA" id="ARBA00022448"/>
    </source>
</evidence>
<feature type="transmembrane region" description="Helical" evidence="8">
    <location>
        <begin position="245"/>
        <end position="261"/>
    </location>
</feature>
<name>A0ABY5Y046_9BACT</name>
<evidence type="ECO:0000256" key="1">
    <source>
        <dbReference type="ARBA" id="ARBA00004651"/>
    </source>
</evidence>
<evidence type="ECO:0000256" key="2">
    <source>
        <dbReference type="ARBA" id="ARBA00005658"/>
    </source>
</evidence>
<reference evidence="9" key="1">
    <citation type="submission" date="2020-12" db="EMBL/GenBank/DDBJ databases">
        <title>Taurinivorans muris gen. nov., sp. nov., fundamental and realized metabolic niche of a ubiquitous sulfidogenic bacterium in the murine intestine.</title>
        <authorList>
            <person name="Ye H."/>
            <person name="Hanson B.T."/>
            <person name="Loy A."/>
        </authorList>
    </citation>
    <scope>NUCLEOTIDE SEQUENCE</scope>
    <source>
        <strain evidence="9">LT0009</strain>
    </source>
</reference>
<keyword evidence="6 8" id="KW-1133">Transmembrane helix</keyword>
<feature type="transmembrane region" description="Helical" evidence="8">
    <location>
        <begin position="326"/>
        <end position="345"/>
    </location>
</feature>
<dbReference type="PANTHER" id="PTHR30047:SF7">
    <property type="entry name" value="HIGH-AFFINITY CHOLINE TRANSPORT PROTEIN"/>
    <property type="match status" value="1"/>
</dbReference>
<keyword evidence="3" id="KW-0813">Transport</keyword>
<organism evidence="9 10">
    <name type="scientific">Taurinivorans muris</name>
    <dbReference type="NCBI Taxonomy" id="2787751"/>
    <lineage>
        <taxon>Bacteria</taxon>
        <taxon>Pseudomonadati</taxon>
        <taxon>Thermodesulfobacteriota</taxon>
        <taxon>Desulfovibrionia</taxon>
        <taxon>Desulfovibrionales</taxon>
        <taxon>Desulfovibrionaceae</taxon>
        <taxon>Taurinivorans</taxon>
    </lineage>
</organism>
<keyword evidence="4" id="KW-1003">Cell membrane</keyword>
<evidence type="ECO:0000256" key="4">
    <source>
        <dbReference type="ARBA" id="ARBA00022475"/>
    </source>
</evidence>
<proteinExistence type="inferred from homology"/>
<evidence type="ECO:0000256" key="7">
    <source>
        <dbReference type="ARBA" id="ARBA00023136"/>
    </source>
</evidence>
<feature type="transmembrane region" description="Helical" evidence="8">
    <location>
        <begin position="23"/>
        <end position="43"/>
    </location>
</feature>
<keyword evidence="10" id="KW-1185">Reference proteome</keyword>
<comment type="subcellular location">
    <subcellularLocation>
        <location evidence="1">Cell membrane</location>
        <topology evidence="1">Multi-pass membrane protein</topology>
    </subcellularLocation>
</comment>
<protein>
    <submittedName>
        <fullName evidence="9">BCCT family transporter</fullName>
    </submittedName>
</protein>
<accession>A0ABY5Y046</accession>